<gene>
    <name evidence="4" type="ORF">SAMN02745174_01426</name>
</gene>
<reference evidence="4 5" key="1">
    <citation type="submission" date="2017-02" db="EMBL/GenBank/DDBJ databases">
        <authorList>
            <person name="Peterson S.W."/>
        </authorList>
    </citation>
    <scope>NUCLEOTIDE SEQUENCE [LARGE SCALE GENOMIC DNA]</scope>
    <source>
        <strain evidence="4 5">ATCC 700028</strain>
    </source>
</reference>
<keyword evidence="2" id="KW-0963">Cytoplasm</keyword>
<organism evidence="4 5">
    <name type="scientific">Cetobacterium ceti</name>
    <dbReference type="NCBI Taxonomy" id="180163"/>
    <lineage>
        <taxon>Bacteria</taxon>
        <taxon>Fusobacteriati</taxon>
        <taxon>Fusobacteriota</taxon>
        <taxon>Fusobacteriia</taxon>
        <taxon>Fusobacteriales</taxon>
        <taxon>Fusobacteriaceae</taxon>
        <taxon>Cetobacterium</taxon>
    </lineage>
</organism>
<dbReference type="EMBL" id="FUWX01000010">
    <property type="protein sequence ID" value="SJZ74451.1"/>
    <property type="molecule type" value="Genomic_DNA"/>
</dbReference>
<dbReference type="GO" id="GO:0031054">
    <property type="term" value="P:pre-miRNA processing"/>
    <property type="evidence" value="ECO:0007669"/>
    <property type="project" value="TreeGrafter"/>
</dbReference>
<dbReference type="RefSeq" id="WP_078693916.1">
    <property type="nucleotide sequence ID" value="NZ_FUWX01000010.1"/>
</dbReference>
<evidence type="ECO:0000256" key="2">
    <source>
        <dbReference type="ARBA" id="ARBA00022490"/>
    </source>
</evidence>
<keyword evidence="5" id="KW-1185">Reference proteome</keyword>
<name>A0A1T4N5P8_9FUSO</name>
<dbReference type="PANTHER" id="PTHR46109:SF1">
    <property type="entry name" value="PROTEIN LIN-28 HOMOLOG"/>
    <property type="match status" value="1"/>
</dbReference>
<dbReference type="InterPro" id="IPR051373">
    <property type="entry name" value="Lin-28_RNA-binding"/>
</dbReference>
<dbReference type="OrthoDB" id="9805039at2"/>
<dbReference type="CDD" id="cd04458">
    <property type="entry name" value="CSP_CDS"/>
    <property type="match status" value="1"/>
</dbReference>
<dbReference type="GO" id="GO:0003729">
    <property type="term" value="F:mRNA binding"/>
    <property type="evidence" value="ECO:0007669"/>
    <property type="project" value="TreeGrafter"/>
</dbReference>
<sequence length="66" mass="7487">MKQGIVKWFNKDKGYGFITGEDKNDYFIHYSGIEGTGFKNLKEGEEVTFDIKETPKGIVAIGVIRK</sequence>
<dbReference type="Gene3D" id="2.40.50.140">
    <property type="entry name" value="Nucleic acid-binding proteins"/>
    <property type="match status" value="1"/>
</dbReference>
<accession>A0A1T4N5P8</accession>
<dbReference type="AlphaFoldDB" id="A0A1T4N5P8"/>
<dbReference type="PIRSF" id="PIRSF002599">
    <property type="entry name" value="Cold_shock_A"/>
    <property type="match status" value="1"/>
</dbReference>
<dbReference type="SMART" id="SM00357">
    <property type="entry name" value="CSP"/>
    <property type="match status" value="1"/>
</dbReference>
<evidence type="ECO:0000259" key="3">
    <source>
        <dbReference type="PROSITE" id="PS51857"/>
    </source>
</evidence>
<protein>
    <submittedName>
        <fullName evidence="4">Cold shock protein (Beta-ribbon, CspA family)</fullName>
    </submittedName>
</protein>
<dbReference type="PROSITE" id="PS51857">
    <property type="entry name" value="CSD_2"/>
    <property type="match status" value="1"/>
</dbReference>
<dbReference type="Pfam" id="PF00313">
    <property type="entry name" value="CSD"/>
    <property type="match status" value="1"/>
</dbReference>
<dbReference type="STRING" id="180163.SAMN02745174_01426"/>
<dbReference type="Proteomes" id="UP000191153">
    <property type="component" value="Unassembled WGS sequence"/>
</dbReference>
<dbReference type="SUPFAM" id="SSF50249">
    <property type="entry name" value="Nucleic acid-binding proteins"/>
    <property type="match status" value="1"/>
</dbReference>
<dbReference type="InterPro" id="IPR011129">
    <property type="entry name" value="CSD"/>
</dbReference>
<feature type="domain" description="CSD" evidence="3">
    <location>
        <begin position="1"/>
        <end position="65"/>
    </location>
</feature>
<dbReference type="GO" id="GO:0005737">
    <property type="term" value="C:cytoplasm"/>
    <property type="evidence" value="ECO:0007669"/>
    <property type="project" value="UniProtKB-SubCell"/>
</dbReference>
<evidence type="ECO:0000256" key="1">
    <source>
        <dbReference type="ARBA" id="ARBA00004496"/>
    </source>
</evidence>
<dbReference type="InterPro" id="IPR012340">
    <property type="entry name" value="NA-bd_OB-fold"/>
</dbReference>
<dbReference type="PRINTS" id="PR00050">
    <property type="entry name" value="COLDSHOCK"/>
</dbReference>
<dbReference type="InterPro" id="IPR012156">
    <property type="entry name" value="Cold_shock_CspA"/>
</dbReference>
<evidence type="ECO:0000313" key="5">
    <source>
        <dbReference type="Proteomes" id="UP000191153"/>
    </source>
</evidence>
<comment type="subcellular location">
    <subcellularLocation>
        <location evidence="1">Cytoplasm</location>
    </subcellularLocation>
</comment>
<evidence type="ECO:0000313" key="4">
    <source>
        <dbReference type="EMBL" id="SJZ74451.1"/>
    </source>
</evidence>
<dbReference type="InterPro" id="IPR002059">
    <property type="entry name" value="CSP_DNA-bd"/>
</dbReference>
<proteinExistence type="predicted"/>
<dbReference type="PANTHER" id="PTHR46109">
    <property type="entry name" value="PROTEIN LIN-28"/>
    <property type="match status" value="1"/>
</dbReference>